<dbReference type="Pfam" id="PF05795">
    <property type="entry name" value="Plasmodium_Vir"/>
    <property type="match status" value="2"/>
</dbReference>
<dbReference type="OrthoDB" id="384422at2759"/>
<keyword evidence="1" id="KW-1133">Transmembrane helix</keyword>
<gene>
    <name evidence="2" type="ORF">PVBG_04781</name>
</gene>
<reference evidence="2 3" key="1">
    <citation type="submission" date="2011-08" db="EMBL/GenBank/DDBJ databases">
        <title>The Genome Sequence of Plasmodium vivax Brazil I.</title>
        <authorList>
            <consortium name="The Broad Institute Genome Sequencing Platform"/>
            <consortium name="The Broad Institute Genome Sequencing Center for Infectious Disease"/>
            <person name="Neafsey D."/>
            <person name="Carlton J."/>
            <person name="Barnwell J."/>
            <person name="Collins W."/>
            <person name="Escalante A."/>
            <person name="Mullikin J."/>
            <person name="Saul A."/>
            <person name="Guigo R."/>
            <person name="Camara F."/>
            <person name="Young S.K."/>
            <person name="Zeng Q."/>
            <person name="Gargeya S."/>
            <person name="Fitzgerald M."/>
            <person name="Haas B."/>
            <person name="Abouelleil A."/>
            <person name="Alvarado L."/>
            <person name="Arachchi H.M."/>
            <person name="Berlin A."/>
            <person name="Brown A."/>
            <person name="Chapman S.B."/>
            <person name="Chen Z."/>
            <person name="Dunbar C."/>
            <person name="Freedman E."/>
            <person name="Gearin G."/>
            <person name="Gellesch M."/>
            <person name="Goldberg J."/>
            <person name="Griggs A."/>
            <person name="Gujja S."/>
            <person name="Heiman D."/>
            <person name="Howarth C."/>
            <person name="Larson L."/>
            <person name="Lui A."/>
            <person name="MacDonald P.J.P."/>
            <person name="Montmayeur A."/>
            <person name="Murphy C."/>
            <person name="Neiman D."/>
            <person name="Pearson M."/>
            <person name="Priest M."/>
            <person name="Roberts A."/>
            <person name="Saif S."/>
            <person name="Shea T."/>
            <person name="Shenoy N."/>
            <person name="Sisk P."/>
            <person name="Stolte C."/>
            <person name="Sykes S."/>
            <person name="Wortman J."/>
            <person name="Nusbaum C."/>
            <person name="Birren B."/>
        </authorList>
    </citation>
    <scope>NUCLEOTIDE SEQUENCE [LARGE SCALE GENOMIC DNA]</scope>
    <source>
        <strain evidence="2 3">Brazil I</strain>
    </source>
</reference>
<keyword evidence="1" id="KW-0812">Transmembrane</keyword>
<evidence type="ECO:0000256" key="1">
    <source>
        <dbReference type="SAM" id="Phobius"/>
    </source>
</evidence>
<evidence type="ECO:0008006" key="4">
    <source>
        <dbReference type="Google" id="ProtNLM"/>
    </source>
</evidence>
<name>A0A0J9T1U5_PLAV1</name>
<sequence>MAGGESGQMKTTEDDYNIKADLLYKFYFQFNNSYNFKYNDLQLREYPCNLLKEVPARDLYKEFIKNIKLLSKKHSNQFNKIDKGEHIKKRCIYLKYWLYDQIIKKNIKDIEFNNLINDCISKKKYFSSDEPLSCEFYELNLDNIKEIKKLYHFLIIYNIYKNNNIYPSAYCQYLKELSDVITKNNSRCESHNFNSSVVECNDNIKNIFENIIKLFCTIPENSKNNKIRANYIKFLNFWFNRKLREIIKDKNHRSSIYKHFNSFCSKINDLNELNDKIKEIDEEQYNKWSVLYDLYDNYNKIMNECINKSNDLQKKCTHYSQKVVDLFKEGIDICNKKNDDDDEFNKALKEFSILYNKFKDDINFQKKIKEPELKELVFLTDSEKKKISNVEEICKTLIILENTPAHNIYKKFYEEKIDESKCAKYCGTFISNNINNTEARTICAKVVTNLEKLPVIENIGYTHEDRCSNLTYWTYDILMNTYNTNKNVIIENNIISELNNAIFRVNQELKKDKNCTYYIDGIFSEWNEEKNLHDYFENYSTFIQNISNKAKKETYCQYIDYISNLYKKYMKICCTCYSRPEYVCEEHCPKFFKCNRKFFTINLLDKLECKDNESLQKEKENFESLFIDLDVIRKSQLVAMNFYKILTQDYFYRFVFSTFILLGIFFIFFIFYKTLSNIIFYDHGNRVFAAKIIK</sequence>
<evidence type="ECO:0000313" key="2">
    <source>
        <dbReference type="EMBL" id="KMZ88572.1"/>
    </source>
</evidence>
<feature type="transmembrane region" description="Helical" evidence="1">
    <location>
        <begin position="650"/>
        <end position="672"/>
    </location>
</feature>
<dbReference type="AlphaFoldDB" id="A0A0J9T1U5"/>
<dbReference type="Proteomes" id="UP000053327">
    <property type="component" value="Unassembled WGS sequence"/>
</dbReference>
<proteinExistence type="predicted"/>
<keyword evidence="1" id="KW-0472">Membrane</keyword>
<accession>A0A0J9T1U5</accession>
<protein>
    <recommendedName>
        <fullName evidence="4">VIR protein</fullName>
    </recommendedName>
</protein>
<dbReference type="EMBL" id="KQ234761">
    <property type="protein sequence ID" value="KMZ88572.1"/>
    <property type="molecule type" value="Genomic_DNA"/>
</dbReference>
<dbReference type="InterPro" id="IPR008780">
    <property type="entry name" value="Plasmodium_Vir"/>
</dbReference>
<evidence type="ECO:0000313" key="3">
    <source>
        <dbReference type="Proteomes" id="UP000053327"/>
    </source>
</evidence>
<organism evidence="2 3">
    <name type="scientific">Plasmodium vivax (strain Brazil I)</name>
    <dbReference type="NCBI Taxonomy" id="1033975"/>
    <lineage>
        <taxon>Eukaryota</taxon>
        <taxon>Sar</taxon>
        <taxon>Alveolata</taxon>
        <taxon>Apicomplexa</taxon>
        <taxon>Aconoidasida</taxon>
        <taxon>Haemosporida</taxon>
        <taxon>Plasmodiidae</taxon>
        <taxon>Plasmodium</taxon>
        <taxon>Plasmodium (Plasmodium)</taxon>
    </lineage>
</organism>